<dbReference type="EMBL" id="JAAVUN010000008">
    <property type="protein sequence ID" value="NKE09431.1"/>
    <property type="molecule type" value="Genomic_DNA"/>
</dbReference>
<dbReference type="FunFam" id="3.20.20.80:FF:000060">
    <property type="entry name" value="Lysozyme M1"/>
    <property type="match status" value="1"/>
</dbReference>
<evidence type="ECO:0000256" key="8">
    <source>
        <dbReference type="ARBA" id="ARBA00022801"/>
    </source>
</evidence>
<feature type="domain" description="SLH" evidence="14">
    <location>
        <begin position="462"/>
        <end position="525"/>
    </location>
</feature>
<comment type="similarity">
    <text evidence="3">Belongs to the glycosyl hydrolase 25 family.</text>
</comment>
<reference evidence="15 16" key="1">
    <citation type="submission" date="2020-02" db="EMBL/GenBank/DDBJ databases">
        <authorList>
            <person name="Sun Q."/>
        </authorList>
    </citation>
    <scope>NUCLEOTIDE SEQUENCE [LARGE SCALE GENOMIC DNA]</scope>
    <source>
        <strain evidence="15 16">YIM 13062</strain>
    </source>
</reference>
<feature type="chain" id="PRO_5032633973" description="lysozyme" evidence="13">
    <location>
        <begin position="41"/>
        <end position="578"/>
    </location>
</feature>
<sequence>MNLSRTKPRIPRAAATATLSLTASLSLIVTGLAAVSPTWAAEKPVPSVVNEHTTQEGTPQGELTLTDGDVVSYDADAVASYDAPHLPDQAPTTGDDTPGATMGMYQKSVDAAAHLSPDSERSMKEIEQSTGGASETPGSSAQPGATREDGAASFSSAMSPAGAMSLVQVNGAWQPAGIQGMDVSGWQPAVNWSSEYAMGARFAYIKATEGTSYRSPTFNSQYIGSYQVGMIRGAYHFAIPTRTSSGAAQADYFVNNGGGWSADGRTLPGLLDIEYNPYPAYGNICYNLTQAEMRSWIKDFSDRYKQRTGRVPAIYTTTDWWIQCTGNTQVFNDHPLHIARWTTSPGRMPNGWNTYDIWQYSETGPFSGDSNVFGGSWAQLQDLATNANYKPLGGRTPATAAGPFSDVAATNQFAREITWARDRGLLNGWPDATFRPTQPIDRDAMAAVAYRMAGSPAYTPPARSPYTDVSTSHPFYKEITWARSRGLLTGWNDGSFRPNANITRDATAALLYRMAGRPAYTAPAASRFRDVQPGQQFYREIHWLADRGVTTGWADGTYRPVTTTNRDAMAAFLYRYSR</sequence>
<dbReference type="RefSeq" id="WP_052209531.1">
    <property type="nucleotide sequence ID" value="NZ_JAAVUN010000008.1"/>
</dbReference>
<protein>
    <recommendedName>
        <fullName evidence="4">lysozyme</fullName>
        <ecNumber evidence="4">3.2.1.17</ecNumber>
    </recommendedName>
</protein>
<evidence type="ECO:0000256" key="10">
    <source>
        <dbReference type="ARBA" id="ARBA00023295"/>
    </source>
</evidence>
<evidence type="ECO:0000256" key="3">
    <source>
        <dbReference type="ARBA" id="ARBA00010646"/>
    </source>
</evidence>
<feature type="region of interest" description="Disordered" evidence="12">
    <location>
        <begin position="82"/>
        <end position="155"/>
    </location>
</feature>
<dbReference type="EC" id="3.2.1.17" evidence="4"/>
<feature type="compositionally biased region" description="Polar residues" evidence="12">
    <location>
        <begin position="128"/>
        <end position="143"/>
    </location>
</feature>
<evidence type="ECO:0000259" key="14">
    <source>
        <dbReference type="PROSITE" id="PS51272"/>
    </source>
</evidence>
<dbReference type="GO" id="GO:0005576">
    <property type="term" value="C:extracellular region"/>
    <property type="evidence" value="ECO:0007669"/>
    <property type="project" value="UniProtKB-SubCell"/>
</dbReference>
<dbReference type="InterPro" id="IPR001119">
    <property type="entry name" value="SLH_dom"/>
</dbReference>
<dbReference type="PANTHER" id="PTHR34135">
    <property type="entry name" value="LYSOZYME"/>
    <property type="match status" value="1"/>
</dbReference>
<dbReference type="GO" id="GO:0016052">
    <property type="term" value="P:carbohydrate catabolic process"/>
    <property type="evidence" value="ECO:0007669"/>
    <property type="project" value="TreeGrafter"/>
</dbReference>
<dbReference type="SUPFAM" id="SSF51445">
    <property type="entry name" value="(Trans)glycosidases"/>
    <property type="match status" value="1"/>
</dbReference>
<feature type="compositionally biased region" description="Basic and acidic residues" evidence="12">
    <location>
        <begin position="117"/>
        <end position="127"/>
    </location>
</feature>
<evidence type="ECO:0000256" key="13">
    <source>
        <dbReference type="SAM" id="SignalP"/>
    </source>
</evidence>
<keyword evidence="16" id="KW-1185">Reference proteome</keyword>
<comment type="function">
    <text evidence="11">This enzyme has both lysozyme (acetylmuramidase) and diacetylmuramidase activities.</text>
</comment>
<keyword evidence="6" id="KW-0929">Antimicrobial</keyword>
<dbReference type="Gene3D" id="3.20.20.80">
    <property type="entry name" value="Glycosidases"/>
    <property type="match status" value="1"/>
</dbReference>
<evidence type="ECO:0000256" key="2">
    <source>
        <dbReference type="ARBA" id="ARBA00004613"/>
    </source>
</evidence>
<evidence type="ECO:0000256" key="1">
    <source>
        <dbReference type="ARBA" id="ARBA00000632"/>
    </source>
</evidence>
<dbReference type="GO" id="GO:0003796">
    <property type="term" value="F:lysozyme activity"/>
    <property type="evidence" value="ECO:0007669"/>
    <property type="project" value="UniProtKB-EC"/>
</dbReference>
<dbReference type="InterPro" id="IPR002053">
    <property type="entry name" value="Glyco_hydro_25"/>
</dbReference>
<dbReference type="GO" id="GO:0016998">
    <property type="term" value="P:cell wall macromolecule catabolic process"/>
    <property type="evidence" value="ECO:0007669"/>
    <property type="project" value="InterPro"/>
</dbReference>
<dbReference type="Pfam" id="PF00395">
    <property type="entry name" value="SLH"/>
    <property type="match status" value="3"/>
</dbReference>
<dbReference type="PROSITE" id="PS51904">
    <property type="entry name" value="GLYCOSYL_HYDROL_F25_2"/>
    <property type="match status" value="1"/>
</dbReference>
<keyword evidence="13" id="KW-0732">Signal</keyword>
<evidence type="ECO:0000313" key="15">
    <source>
        <dbReference type="EMBL" id="NKE09431.1"/>
    </source>
</evidence>
<accession>A0A846U3V0</accession>
<comment type="caution">
    <text evidence="15">The sequence shown here is derived from an EMBL/GenBank/DDBJ whole genome shotgun (WGS) entry which is preliminary data.</text>
</comment>
<evidence type="ECO:0000256" key="7">
    <source>
        <dbReference type="ARBA" id="ARBA00022638"/>
    </source>
</evidence>
<keyword evidence="8" id="KW-0378">Hydrolase</keyword>
<evidence type="ECO:0000313" key="16">
    <source>
        <dbReference type="Proteomes" id="UP000521379"/>
    </source>
</evidence>
<feature type="signal peptide" evidence="13">
    <location>
        <begin position="1"/>
        <end position="40"/>
    </location>
</feature>
<keyword evidence="9" id="KW-1015">Disulfide bond</keyword>
<organism evidence="15 16">
    <name type="scientific">Kocuria subflava</name>
    <dbReference type="NCBI Taxonomy" id="1736139"/>
    <lineage>
        <taxon>Bacteria</taxon>
        <taxon>Bacillati</taxon>
        <taxon>Actinomycetota</taxon>
        <taxon>Actinomycetes</taxon>
        <taxon>Micrococcales</taxon>
        <taxon>Micrococcaceae</taxon>
        <taxon>Kocuria</taxon>
    </lineage>
</organism>
<keyword evidence="7" id="KW-0081">Bacteriolytic enzyme</keyword>
<evidence type="ECO:0000256" key="4">
    <source>
        <dbReference type="ARBA" id="ARBA00012732"/>
    </source>
</evidence>
<dbReference type="AlphaFoldDB" id="A0A846U3V0"/>
<gene>
    <name evidence="15" type="ORF">GTW58_05645</name>
</gene>
<keyword evidence="10" id="KW-0326">Glycosidase</keyword>
<comment type="subcellular location">
    <subcellularLocation>
        <location evidence="2">Secreted</location>
    </subcellularLocation>
</comment>
<evidence type="ECO:0000256" key="9">
    <source>
        <dbReference type="ARBA" id="ARBA00023157"/>
    </source>
</evidence>
<evidence type="ECO:0000256" key="11">
    <source>
        <dbReference type="ARBA" id="ARBA00055588"/>
    </source>
</evidence>
<evidence type="ECO:0000256" key="12">
    <source>
        <dbReference type="SAM" id="MobiDB-lite"/>
    </source>
</evidence>
<comment type="catalytic activity">
    <reaction evidence="1">
        <text>Hydrolysis of (1-&gt;4)-beta-linkages between N-acetylmuramic acid and N-acetyl-D-glucosamine residues in a peptidoglycan and between N-acetyl-D-glucosamine residues in chitodextrins.</text>
        <dbReference type="EC" id="3.2.1.17"/>
    </reaction>
</comment>
<dbReference type="CDD" id="cd06412">
    <property type="entry name" value="GH25_CH-type"/>
    <property type="match status" value="1"/>
</dbReference>
<name>A0A846U3V0_9MICC</name>
<proteinExistence type="inferred from homology"/>
<dbReference type="SMART" id="SM00641">
    <property type="entry name" value="Glyco_25"/>
    <property type="match status" value="1"/>
</dbReference>
<feature type="domain" description="SLH" evidence="14">
    <location>
        <begin position="400"/>
        <end position="461"/>
    </location>
</feature>
<dbReference type="PROSITE" id="PS51272">
    <property type="entry name" value="SLH"/>
    <property type="match status" value="3"/>
</dbReference>
<dbReference type="InterPro" id="IPR017853">
    <property type="entry name" value="GH"/>
</dbReference>
<dbReference type="PANTHER" id="PTHR34135:SF2">
    <property type="entry name" value="LYSOZYME"/>
    <property type="match status" value="1"/>
</dbReference>
<dbReference type="GO" id="GO:0031640">
    <property type="term" value="P:killing of cells of another organism"/>
    <property type="evidence" value="ECO:0007669"/>
    <property type="project" value="UniProtKB-KW"/>
</dbReference>
<evidence type="ECO:0000256" key="6">
    <source>
        <dbReference type="ARBA" id="ARBA00022529"/>
    </source>
</evidence>
<keyword evidence="5" id="KW-0964">Secreted</keyword>
<dbReference type="Proteomes" id="UP000521379">
    <property type="component" value="Unassembled WGS sequence"/>
</dbReference>
<dbReference type="GO" id="GO:0009253">
    <property type="term" value="P:peptidoglycan catabolic process"/>
    <property type="evidence" value="ECO:0007669"/>
    <property type="project" value="InterPro"/>
</dbReference>
<dbReference type="GO" id="GO:0042742">
    <property type="term" value="P:defense response to bacterium"/>
    <property type="evidence" value="ECO:0007669"/>
    <property type="project" value="UniProtKB-KW"/>
</dbReference>
<feature type="domain" description="SLH" evidence="14">
    <location>
        <begin position="526"/>
        <end position="578"/>
    </location>
</feature>
<dbReference type="InterPro" id="IPR018077">
    <property type="entry name" value="Glyco_hydro_fam25_subgr"/>
</dbReference>
<dbReference type="Pfam" id="PF01183">
    <property type="entry name" value="Glyco_hydro_25"/>
    <property type="match status" value="1"/>
</dbReference>
<evidence type="ECO:0000256" key="5">
    <source>
        <dbReference type="ARBA" id="ARBA00022525"/>
    </source>
</evidence>